<sequence length="164" mass="18695">MNGPTRKMELLPTLAPVYGGGLIVAFLPEDYVLPENIRAFLIFKGSQQRQITEARVVTEDNAFHAVIPDHEPPEEVDVSVYIQLPSHKGNIIATERFTFYLDQTCYLARYLAASVHNLESLEDWDYIQGPNFSLEQEDFSTLDERLTSAFQHLILPINWNLLGD</sequence>
<dbReference type="eggNOG" id="KOG3520">
    <property type="taxonomic scope" value="Eukaryota"/>
</dbReference>
<dbReference type="GeneTree" id="ENSGT00940000154146"/>
<dbReference type="PANTHER" id="PTHR13944:SF21">
    <property type="entry name" value="CYSTS, ISOFORM C"/>
    <property type="match status" value="1"/>
</dbReference>
<protein>
    <submittedName>
        <fullName evidence="1">Uncharacterized protein</fullName>
    </submittedName>
</protein>
<accession>H2YLB7</accession>
<keyword evidence="2" id="KW-1185">Reference proteome</keyword>
<dbReference type="GO" id="GO:0035023">
    <property type="term" value="P:regulation of Rho protein signal transduction"/>
    <property type="evidence" value="ECO:0007669"/>
    <property type="project" value="TreeGrafter"/>
</dbReference>
<dbReference type="STRING" id="51511.ENSCSAVP00000006119"/>
<dbReference type="AlphaFoldDB" id="H2YLB7"/>
<proteinExistence type="predicted"/>
<reference evidence="1" key="2">
    <citation type="submission" date="2025-08" db="UniProtKB">
        <authorList>
            <consortium name="Ensembl"/>
        </authorList>
    </citation>
    <scope>IDENTIFICATION</scope>
</reference>
<dbReference type="Ensembl" id="ENSCSAVT00000006197.1">
    <property type="protein sequence ID" value="ENSCSAVP00000006119.1"/>
    <property type="gene ID" value="ENSCSAVG00000003657.1"/>
</dbReference>
<organism evidence="1 2">
    <name type="scientific">Ciona savignyi</name>
    <name type="common">Pacific transparent sea squirt</name>
    <dbReference type="NCBI Taxonomy" id="51511"/>
    <lineage>
        <taxon>Eukaryota</taxon>
        <taxon>Metazoa</taxon>
        <taxon>Chordata</taxon>
        <taxon>Tunicata</taxon>
        <taxon>Ascidiacea</taxon>
        <taxon>Phlebobranchia</taxon>
        <taxon>Cionidae</taxon>
        <taxon>Ciona</taxon>
    </lineage>
</organism>
<reference evidence="1" key="3">
    <citation type="submission" date="2025-09" db="UniProtKB">
        <authorList>
            <consortium name="Ensembl"/>
        </authorList>
    </citation>
    <scope>IDENTIFICATION</scope>
</reference>
<dbReference type="HOGENOM" id="CLU_076791_0_0_1"/>
<dbReference type="PANTHER" id="PTHR13944">
    <property type="entry name" value="AGAP007712-PA"/>
    <property type="match status" value="1"/>
</dbReference>
<evidence type="ECO:0000313" key="1">
    <source>
        <dbReference type="Ensembl" id="ENSCSAVP00000006119.1"/>
    </source>
</evidence>
<dbReference type="InterPro" id="IPR051632">
    <property type="entry name" value="Rho_GEF"/>
</dbReference>
<reference evidence="2" key="1">
    <citation type="submission" date="2003-08" db="EMBL/GenBank/DDBJ databases">
        <authorList>
            <person name="Birren B."/>
            <person name="Nusbaum C."/>
            <person name="Abebe A."/>
            <person name="Abouelleil A."/>
            <person name="Adekoya E."/>
            <person name="Ait-zahra M."/>
            <person name="Allen N."/>
            <person name="Allen T."/>
            <person name="An P."/>
            <person name="Anderson M."/>
            <person name="Anderson S."/>
            <person name="Arachchi H."/>
            <person name="Armbruster J."/>
            <person name="Bachantsang P."/>
            <person name="Baldwin J."/>
            <person name="Barry A."/>
            <person name="Bayul T."/>
            <person name="Blitshsteyn B."/>
            <person name="Bloom T."/>
            <person name="Blye J."/>
            <person name="Boguslavskiy L."/>
            <person name="Borowsky M."/>
            <person name="Boukhgalter B."/>
            <person name="Brunache A."/>
            <person name="Butler J."/>
            <person name="Calixte N."/>
            <person name="Calvo S."/>
            <person name="Camarata J."/>
            <person name="Campo K."/>
            <person name="Chang J."/>
            <person name="Cheshatsang Y."/>
            <person name="Citroen M."/>
            <person name="Collymore A."/>
            <person name="Considine T."/>
            <person name="Cook A."/>
            <person name="Cooke P."/>
            <person name="Corum B."/>
            <person name="Cuomo C."/>
            <person name="David R."/>
            <person name="Dawoe T."/>
            <person name="Degray S."/>
            <person name="Dodge S."/>
            <person name="Dooley K."/>
            <person name="Dorje P."/>
            <person name="Dorjee K."/>
            <person name="Dorris L."/>
            <person name="Duffey N."/>
            <person name="Dupes A."/>
            <person name="Elkins T."/>
            <person name="Engels R."/>
            <person name="Erickson J."/>
            <person name="Farina A."/>
            <person name="Faro S."/>
            <person name="Ferreira P."/>
            <person name="Fischer H."/>
            <person name="Fitzgerald M."/>
            <person name="Foley K."/>
            <person name="Gage D."/>
            <person name="Galagan J."/>
            <person name="Gearin G."/>
            <person name="Gnerre S."/>
            <person name="Gnirke A."/>
            <person name="Goyette A."/>
            <person name="Graham J."/>
            <person name="Grandbois E."/>
            <person name="Gyaltsen K."/>
            <person name="Hafez N."/>
            <person name="Hagopian D."/>
            <person name="Hagos B."/>
            <person name="Hall J."/>
            <person name="Hatcher B."/>
            <person name="Heller A."/>
            <person name="Higgins H."/>
            <person name="Honan T."/>
            <person name="Horn A."/>
            <person name="Houde N."/>
            <person name="Hughes L."/>
            <person name="Hulme W."/>
            <person name="Husby E."/>
            <person name="Iliev I."/>
            <person name="Jaffe D."/>
            <person name="Jones C."/>
            <person name="Kamal M."/>
            <person name="Kamat A."/>
            <person name="Kamvysselis M."/>
            <person name="Karlsson E."/>
            <person name="Kells C."/>
            <person name="Kieu A."/>
            <person name="Kisner P."/>
            <person name="Kodira C."/>
            <person name="Kulbokas E."/>
            <person name="Labutti K."/>
            <person name="Lama D."/>
            <person name="Landers T."/>
            <person name="Leger J."/>
            <person name="Levine S."/>
            <person name="Lewis D."/>
            <person name="Lewis T."/>
            <person name="Lindblad-toh K."/>
            <person name="Liu X."/>
            <person name="Lokyitsang T."/>
            <person name="Lokyitsang Y."/>
            <person name="Lucien O."/>
            <person name="Lui A."/>
            <person name="Ma L.J."/>
            <person name="Mabbitt R."/>
            <person name="Macdonald J."/>
            <person name="Maclean C."/>
            <person name="Major J."/>
            <person name="Manning J."/>
            <person name="Marabella R."/>
            <person name="Maru K."/>
            <person name="Matthews C."/>
            <person name="Mauceli E."/>
            <person name="Mccarthy M."/>
            <person name="Mcdonough S."/>
            <person name="Mcghee T."/>
            <person name="Meldrim J."/>
            <person name="Meneus L."/>
            <person name="Mesirov J."/>
            <person name="Mihalev A."/>
            <person name="Mihova T."/>
            <person name="Mikkelsen T."/>
            <person name="Mlenga V."/>
            <person name="Moru K."/>
            <person name="Mozes J."/>
            <person name="Mulrain L."/>
            <person name="Munson G."/>
            <person name="Naylor J."/>
            <person name="Newes C."/>
            <person name="Nguyen C."/>
            <person name="Nguyen N."/>
            <person name="Nguyen T."/>
            <person name="Nicol R."/>
            <person name="Nielsen C."/>
            <person name="Nizzari M."/>
            <person name="Norbu C."/>
            <person name="Norbu N."/>
            <person name="O'donnell P."/>
            <person name="Okoawo O."/>
            <person name="O'leary S."/>
            <person name="Omotosho B."/>
            <person name="O'neill K."/>
            <person name="Osman S."/>
            <person name="Parker S."/>
            <person name="Perrin D."/>
            <person name="Phunkhang P."/>
            <person name="Piqani B."/>
            <person name="Purcell S."/>
            <person name="Rachupka T."/>
            <person name="Ramasamy U."/>
            <person name="Rameau R."/>
            <person name="Ray V."/>
            <person name="Raymond C."/>
            <person name="Retta R."/>
            <person name="Richardson S."/>
            <person name="Rise C."/>
            <person name="Rodriguez J."/>
            <person name="Rogers J."/>
            <person name="Rogov P."/>
            <person name="Rutman M."/>
            <person name="Schupbach R."/>
            <person name="Seaman C."/>
            <person name="Settipalli S."/>
            <person name="Sharpe T."/>
            <person name="Sheridan J."/>
            <person name="Sherpa N."/>
            <person name="Shi J."/>
            <person name="Smirnov S."/>
            <person name="Smith C."/>
            <person name="Sougnez C."/>
            <person name="Spencer B."/>
            <person name="Stalker J."/>
            <person name="Stange-thomann N."/>
            <person name="Stavropoulos S."/>
            <person name="Stetson K."/>
            <person name="Stone C."/>
            <person name="Stone S."/>
            <person name="Stubbs M."/>
            <person name="Talamas J."/>
            <person name="Tchuinga P."/>
            <person name="Tenzing P."/>
            <person name="Tesfaye S."/>
            <person name="Theodore J."/>
            <person name="Thoulutsang Y."/>
            <person name="Topham K."/>
            <person name="Towey S."/>
            <person name="Tsamla T."/>
            <person name="Tsomo N."/>
            <person name="Vallee D."/>
            <person name="Vassiliev H."/>
            <person name="Venkataraman V."/>
            <person name="Vinson J."/>
            <person name="Vo A."/>
            <person name="Wade C."/>
            <person name="Wang S."/>
            <person name="Wangchuk T."/>
            <person name="Wangdi T."/>
            <person name="Whittaker C."/>
            <person name="Wilkinson J."/>
            <person name="Wu Y."/>
            <person name="Wyman D."/>
            <person name="Yadav S."/>
            <person name="Yang S."/>
            <person name="Yang X."/>
            <person name="Yeager S."/>
            <person name="Yee E."/>
            <person name="Young G."/>
            <person name="Zainoun J."/>
            <person name="Zembeck L."/>
            <person name="Zimmer A."/>
            <person name="Zody M."/>
            <person name="Lander E."/>
        </authorList>
    </citation>
    <scope>NUCLEOTIDE SEQUENCE [LARGE SCALE GENOMIC DNA]</scope>
</reference>
<evidence type="ECO:0000313" key="2">
    <source>
        <dbReference type="Proteomes" id="UP000007875"/>
    </source>
</evidence>
<dbReference type="InParanoid" id="H2YLB7"/>
<name>H2YLB7_CIOSA</name>
<dbReference type="Proteomes" id="UP000007875">
    <property type="component" value="Unassembled WGS sequence"/>
</dbReference>